<evidence type="ECO:0000313" key="1">
    <source>
        <dbReference type="EMBL" id="SUZ81865.1"/>
    </source>
</evidence>
<name>A0A381QR73_9ZZZZ</name>
<proteinExistence type="predicted"/>
<dbReference type="AlphaFoldDB" id="A0A381QR73"/>
<gene>
    <name evidence="1" type="ORF">METZ01_LOCUS34719</name>
</gene>
<reference evidence="1" key="1">
    <citation type="submission" date="2018-05" db="EMBL/GenBank/DDBJ databases">
        <authorList>
            <person name="Lanie J.A."/>
            <person name="Ng W.-L."/>
            <person name="Kazmierczak K.M."/>
            <person name="Andrzejewski T.M."/>
            <person name="Davidsen T.M."/>
            <person name="Wayne K.J."/>
            <person name="Tettelin H."/>
            <person name="Glass J.I."/>
            <person name="Rusch D."/>
            <person name="Podicherti R."/>
            <person name="Tsui H.-C.T."/>
            <person name="Winkler M.E."/>
        </authorList>
    </citation>
    <scope>NUCLEOTIDE SEQUENCE</scope>
</reference>
<organism evidence="1">
    <name type="scientific">marine metagenome</name>
    <dbReference type="NCBI Taxonomy" id="408172"/>
    <lineage>
        <taxon>unclassified sequences</taxon>
        <taxon>metagenomes</taxon>
        <taxon>ecological metagenomes</taxon>
    </lineage>
</organism>
<protein>
    <submittedName>
        <fullName evidence="1">Uncharacterized protein</fullName>
    </submittedName>
</protein>
<dbReference type="EMBL" id="UINC01001483">
    <property type="protein sequence ID" value="SUZ81865.1"/>
    <property type="molecule type" value="Genomic_DNA"/>
</dbReference>
<sequence>MEFKILYYLNFSTTDPHYRANIGQVSETISCVDTRLELRGSYTYSICSSKGITNTFSVGYELKA</sequence>
<accession>A0A381QR73</accession>